<feature type="transmembrane region" description="Helical" evidence="7">
    <location>
        <begin position="294"/>
        <end position="312"/>
    </location>
</feature>
<evidence type="ECO:0000256" key="3">
    <source>
        <dbReference type="ARBA" id="ARBA00022475"/>
    </source>
</evidence>
<keyword evidence="10" id="KW-1185">Reference proteome</keyword>
<keyword evidence="2" id="KW-0813">Transport</keyword>
<dbReference type="AlphaFoldDB" id="A0A5B8U0C9"/>
<organism evidence="9 10">
    <name type="scientific">Baekduia soli</name>
    <dbReference type="NCBI Taxonomy" id="496014"/>
    <lineage>
        <taxon>Bacteria</taxon>
        <taxon>Bacillati</taxon>
        <taxon>Actinomycetota</taxon>
        <taxon>Thermoleophilia</taxon>
        <taxon>Solirubrobacterales</taxon>
        <taxon>Baekduiaceae</taxon>
        <taxon>Baekduia</taxon>
    </lineage>
</organism>
<dbReference type="RefSeq" id="WP_146915607.1">
    <property type="nucleotide sequence ID" value="NZ_CP042430.1"/>
</dbReference>
<accession>A0A5B8U0C9</accession>
<keyword evidence="4 7" id="KW-0812">Transmembrane</keyword>
<dbReference type="Proteomes" id="UP000321805">
    <property type="component" value="Chromosome"/>
</dbReference>
<feature type="transmembrane region" description="Helical" evidence="7">
    <location>
        <begin position="61"/>
        <end position="79"/>
    </location>
</feature>
<dbReference type="KEGG" id="bsol:FSW04_01725"/>
<dbReference type="SUPFAM" id="SSF103473">
    <property type="entry name" value="MFS general substrate transporter"/>
    <property type="match status" value="1"/>
</dbReference>
<dbReference type="GO" id="GO:0022857">
    <property type="term" value="F:transmembrane transporter activity"/>
    <property type="evidence" value="ECO:0007669"/>
    <property type="project" value="InterPro"/>
</dbReference>
<dbReference type="Pfam" id="PF07690">
    <property type="entry name" value="MFS_1"/>
    <property type="match status" value="1"/>
</dbReference>
<keyword evidence="6 7" id="KW-0472">Membrane</keyword>
<evidence type="ECO:0000256" key="2">
    <source>
        <dbReference type="ARBA" id="ARBA00022448"/>
    </source>
</evidence>
<evidence type="ECO:0000313" key="9">
    <source>
        <dbReference type="EMBL" id="QEC46421.1"/>
    </source>
</evidence>
<dbReference type="PANTHER" id="PTHR23517:SF13">
    <property type="entry name" value="MAJOR FACILITATOR SUPERFAMILY MFS_1"/>
    <property type="match status" value="1"/>
</dbReference>
<name>A0A5B8U0C9_9ACTN</name>
<evidence type="ECO:0000256" key="5">
    <source>
        <dbReference type="ARBA" id="ARBA00022989"/>
    </source>
</evidence>
<dbReference type="OrthoDB" id="3177957at2"/>
<feature type="transmembrane region" description="Helical" evidence="7">
    <location>
        <begin position="377"/>
        <end position="402"/>
    </location>
</feature>
<evidence type="ECO:0000259" key="8">
    <source>
        <dbReference type="PROSITE" id="PS50850"/>
    </source>
</evidence>
<evidence type="ECO:0000256" key="6">
    <source>
        <dbReference type="ARBA" id="ARBA00023136"/>
    </source>
</evidence>
<feature type="transmembrane region" description="Helical" evidence="7">
    <location>
        <begin position="145"/>
        <end position="169"/>
    </location>
</feature>
<evidence type="ECO:0000256" key="4">
    <source>
        <dbReference type="ARBA" id="ARBA00022692"/>
    </source>
</evidence>
<protein>
    <submittedName>
        <fullName evidence="9">MFS transporter</fullName>
    </submittedName>
</protein>
<feature type="transmembrane region" description="Helical" evidence="7">
    <location>
        <begin position="263"/>
        <end position="282"/>
    </location>
</feature>
<dbReference type="InterPro" id="IPR020846">
    <property type="entry name" value="MFS_dom"/>
</dbReference>
<dbReference type="InterPro" id="IPR036259">
    <property type="entry name" value="MFS_trans_sf"/>
</dbReference>
<comment type="subcellular location">
    <subcellularLocation>
        <location evidence="1">Cell membrane</location>
        <topology evidence="1">Multi-pass membrane protein</topology>
    </subcellularLocation>
</comment>
<feature type="transmembrane region" description="Helical" evidence="7">
    <location>
        <begin position="318"/>
        <end position="338"/>
    </location>
</feature>
<dbReference type="Gene3D" id="1.20.1250.20">
    <property type="entry name" value="MFS general substrate transporter like domains"/>
    <property type="match status" value="1"/>
</dbReference>
<reference evidence="9 10" key="1">
    <citation type="journal article" date="2018" name="J. Microbiol.">
        <title>Baekduia soli gen. nov., sp. nov., a novel bacterium isolated from the soil of Baekdu Mountain and proposal of a novel family name, Baekduiaceae fam. nov.</title>
        <authorList>
            <person name="An D.S."/>
            <person name="Siddiqi M.Z."/>
            <person name="Kim K.H."/>
            <person name="Yu H.S."/>
            <person name="Im W.T."/>
        </authorList>
    </citation>
    <scope>NUCLEOTIDE SEQUENCE [LARGE SCALE GENOMIC DNA]</scope>
    <source>
        <strain evidence="9 10">BR7-21</strain>
    </source>
</reference>
<dbReference type="PANTHER" id="PTHR23517">
    <property type="entry name" value="RESISTANCE PROTEIN MDTM, PUTATIVE-RELATED-RELATED"/>
    <property type="match status" value="1"/>
</dbReference>
<feature type="transmembrane region" description="Helical" evidence="7">
    <location>
        <begin position="181"/>
        <end position="205"/>
    </location>
</feature>
<feature type="transmembrane region" description="Helical" evidence="7">
    <location>
        <begin position="21"/>
        <end position="41"/>
    </location>
</feature>
<feature type="transmembrane region" description="Helical" evidence="7">
    <location>
        <begin position="91"/>
        <end position="110"/>
    </location>
</feature>
<sequence>MSAIAAGDQAGADDGVRPDRPAWLAFAAATLSFTSIFTASGAPIPLYELYRRTEGLTKADLSFTAVSYFLAAMVALLMFGRVSNVVGRRPVALAALALAAAGTLVLLHVTSASPLIVGRTLQGLGCGLASSAIAAYIVDSAPRRPAWLGAAVSAGGPMVGITLGAVSSGALAEYGPHPRTLVFWIVLGLLAISAAMVVAGPETAVRTAGPGASLRPDVRVPPAVRRLLPAAACVFVATWALGGFYQAFGPTITSDQLDTHNTLVLGALFAAFIAPSAAGALVSGRLAPAPTQRLGMGVFMAGVVLMLISLHLGRIAPFLVATMILGAMQGVTFSASTRSLLTHTAPADRAGVMSTIYIIAYTGTAVPALVAGQLTRAFSLFTILLGYGALTALALVVTLVTARDPQ</sequence>
<feature type="transmembrane region" description="Helical" evidence="7">
    <location>
        <begin position="116"/>
        <end position="138"/>
    </location>
</feature>
<feature type="domain" description="Major facilitator superfamily (MFS) profile" evidence="8">
    <location>
        <begin position="24"/>
        <end position="406"/>
    </location>
</feature>
<evidence type="ECO:0000256" key="7">
    <source>
        <dbReference type="SAM" id="Phobius"/>
    </source>
</evidence>
<proteinExistence type="predicted"/>
<feature type="transmembrane region" description="Helical" evidence="7">
    <location>
        <begin position="350"/>
        <end position="371"/>
    </location>
</feature>
<keyword evidence="3" id="KW-1003">Cell membrane</keyword>
<keyword evidence="5 7" id="KW-1133">Transmembrane helix</keyword>
<gene>
    <name evidence="9" type="ORF">FSW04_01725</name>
</gene>
<evidence type="ECO:0000313" key="10">
    <source>
        <dbReference type="Proteomes" id="UP000321805"/>
    </source>
</evidence>
<evidence type="ECO:0000256" key="1">
    <source>
        <dbReference type="ARBA" id="ARBA00004651"/>
    </source>
</evidence>
<dbReference type="InterPro" id="IPR011701">
    <property type="entry name" value="MFS"/>
</dbReference>
<dbReference type="GO" id="GO:0005886">
    <property type="term" value="C:plasma membrane"/>
    <property type="evidence" value="ECO:0007669"/>
    <property type="project" value="UniProtKB-SubCell"/>
</dbReference>
<dbReference type="InterPro" id="IPR050171">
    <property type="entry name" value="MFS_Transporters"/>
</dbReference>
<dbReference type="PROSITE" id="PS50850">
    <property type="entry name" value="MFS"/>
    <property type="match status" value="1"/>
</dbReference>
<feature type="transmembrane region" description="Helical" evidence="7">
    <location>
        <begin position="226"/>
        <end position="248"/>
    </location>
</feature>
<dbReference type="EMBL" id="CP042430">
    <property type="protein sequence ID" value="QEC46421.1"/>
    <property type="molecule type" value="Genomic_DNA"/>
</dbReference>